<evidence type="ECO:0000313" key="2">
    <source>
        <dbReference type="EMBL" id="KAA8896556.1"/>
    </source>
</evidence>
<comment type="caution">
    <text evidence="2">The sequence shown here is derived from an EMBL/GenBank/DDBJ whole genome shotgun (WGS) entry which is preliminary data.</text>
</comment>
<evidence type="ECO:0000313" key="3">
    <source>
        <dbReference type="Proteomes" id="UP000326924"/>
    </source>
</evidence>
<keyword evidence="3" id="KW-1185">Reference proteome</keyword>
<dbReference type="AlphaFoldDB" id="A0A5J5ENW5"/>
<feature type="coiled-coil region" evidence="1">
    <location>
        <begin position="35"/>
        <end position="94"/>
    </location>
</feature>
<sequence>MISEEELRKNILYNAALADMVRDGLYLVDRETTWRRHVEEELKKAKDEVDQKTQDVSNWRRHLEEELKKVKDKVDEKTQEVSSLNAELLDLHRQMRQPMVGTNTLFTRTTGSDPRIFRVKDTNLPTYDGDTSVAAINDFLTAMERGLREASTQSLGIEVPLDTRVWSNAAIMQLRNPAKATYPGALQWANNKWIPGVNTTPTWDTFKKEMKD</sequence>
<keyword evidence="1" id="KW-0175">Coiled coil</keyword>
<dbReference type="EMBL" id="VXIS01000209">
    <property type="protein sequence ID" value="KAA8896556.1"/>
    <property type="molecule type" value="Genomic_DNA"/>
</dbReference>
<proteinExistence type="predicted"/>
<reference evidence="2 3" key="1">
    <citation type="submission" date="2019-09" db="EMBL/GenBank/DDBJ databases">
        <title>Draft genome of the ectomycorrhizal ascomycete Sphaerosporella brunnea.</title>
        <authorList>
            <consortium name="DOE Joint Genome Institute"/>
            <person name="Benucci G.M."/>
            <person name="Marozzi G."/>
            <person name="Antonielli L."/>
            <person name="Sanchez S."/>
            <person name="Marco P."/>
            <person name="Wang X."/>
            <person name="Falini L.B."/>
            <person name="Barry K."/>
            <person name="Haridas S."/>
            <person name="Lipzen A."/>
            <person name="Labutti K."/>
            <person name="Grigoriev I.V."/>
            <person name="Murat C."/>
            <person name="Martin F."/>
            <person name="Albertini E."/>
            <person name="Donnini D."/>
            <person name="Bonito G."/>
        </authorList>
    </citation>
    <scope>NUCLEOTIDE SEQUENCE [LARGE SCALE GENOMIC DNA]</scope>
    <source>
        <strain evidence="2 3">Sb_GMNB300</strain>
    </source>
</reference>
<evidence type="ECO:0000256" key="1">
    <source>
        <dbReference type="SAM" id="Coils"/>
    </source>
</evidence>
<dbReference type="Gene3D" id="1.20.5.300">
    <property type="match status" value="1"/>
</dbReference>
<dbReference type="Proteomes" id="UP000326924">
    <property type="component" value="Unassembled WGS sequence"/>
</dbReference>
<gene>
    <name evidence="2" type="ORF">FN846DRAFT_910627</name>
</gene>
<dbReference type="InParanoid" id="A0A5J5ENW5"/>
<accession>A0A5J5ENW5</accession>
<name>A0A5J5ENW5_9PEZI</name>
<protein>
    <submittedName>
        <fullName evidence="2">Uncharacterized protein</fullName>
    </submittedName>
</protein>
<organism evidence="2 3">
    <name type="scientific">Sphaerosporella brunnea</name>
    <dbReference type="NCBI Taxonomy" id="1250544"/>
    <lineage>
        <taxon>Eukaryota</taxon>
        <taxon>Fungi</taxon>
        <taxon>Dikarya</taxon>
        <taxon>Ascomycota</taxon>
        <taxon>Pezizomycotina</taxon>
        <taxon>Pezizomycetes</taxon>
        <taxon>Pezizales</taxon>
        <taxon>Pyronemataceae</taxon>
        <taxon>Sphaerosporella</taxon>
    </lineage>
</organism>